<organism evidence="1 2">
    <name type="scientific">Stephania yunnanensis</name>
    <dbReference type="NCBI Taxonomy" id="152371"/>
    <lineage>
        <taxon>Eukaryota</taxon>
        <taxon>Viridiplantae</taxon>
        <taxon>Streptophyta</taxon>
        <taxon>Embryophyta</taxon>
        <taxon>Tracheophyta</taxon>
        <taxon>Spermatophyta</taxon>
        <taxon>Magnoliopsida</taxon>
        <taxon>Ranunculales</taxon>
        <taxon>Menispermaceae</taxon>
        <taxon>Menispermoideae</taxon>
        <taxon>Cissampelideae</taxon>
        <taxon>Stephania</taxon>
    </lineage>
</organism>
<dbReference type="EMBL" id="JBBNAF010000006">
    <property type="protein sequence ID" value="KAK9134305.1"/>
    <property type="molecule type" value="Genomic_DNA"/>
</dbReference>
<reference evidence="1 2" key="1">
    <citation type="submission" date="2024-01" db="EMBL/GenBank/DDBJ databases">
        <title>Genome assemblies of Stephania.</title>
        <authorList>
            <person name="Yang L."/>
        </authorList>
    </citation>
    <scope>NUCLEOTIDE SEQUENCE [LARGE SCALE GENOMIC DNA]</scope>
    <source>
        <strain evidence="1">YNDBR</strain>
        <tissue evidence="1">Leaf</tissue>
    </source>
</reference>
<name>A0AAP0PB15_9MAGN</name>
<keyword evidence="2" id="KW-1185">Reference proteome</keyword>
<evidence type="ECO:0000313" key="1">
    <source>
        <dbReference type="EMBL" id="KAK9134305.1"/>
    </source>
</evidence>
<dbReference type="Proteomes" id="UP001420932">
    <property type="component" value="Unassembled WGS sequence"/>
</dbReference>
<evidence type="ECO:0000313" key="2">
    <source>
        <dbReference type="Proteomes" id="UP001420932"/>
    </source>
</evidence>
<protein>
    <submittedName>
        <fullName evidence="1">Uncharacterized protein</fullName>
    </submittedName>
</protein>
<accession>A0AAP0PB15</accession>
<dbReference type="AlphaFoldDB" id="A0AAP0PB15"/>
<proteinExistence type="predicted"/>
<gene>
    <name evidence="1" type="ORF">Syun_013635</name>
</gene>
<comment type="caution">
    <text evidence="1">The sequence shown here is derived from an EMBL/GenBank/DDBJ whole genome shotgun (WGS) entry which is preliminary data.</text>
</comment>
<sequence>MKLKRTIKCMIDILQWLTIETIPSDPEANDRRLSGLDTLQVGLKPLDYE</sequence>